<accession>X0TG38</accession>
<dbReference type="SUPFAM" id="SSF52540">
    <property type="entry name" value="P-loop containing nucleoside triphosphate hydrolases"/>
    <property type="match status" value="1"/>
</dbReference>
<dbReference type="Pfam" id="PF13175">
    <property type="entry name" value="AAA_15"/>
    <property type="match status" value="1"/>
</dbReference>
<dbReference type="Gene3D" id="3.40.50.300">
    <property type="entry name" value="P-loop containing nucleotide triphosphate hydrolases"/>
    <property type="match status" value="1"/>
</dbReference>
<organism evidence="2">
    <name type="scientific">marine sediment metagenome</name>
    <dbReference type="NCBI Taxonomy" id="412755"/>
    <lineage>
        <taxon>unclassified sequences</taxon>
        <taxon>metagenomes</taxon>
        <taxon>ecological metagenomes</taxon>
    </lineage>
</organism>
<reference evidence="2" key="1">
    <citation type="journal article" date="2014" name="Front. Microbiol.">
        <title>High frequency of phylogenetically diverse reductive dehalogenase-homologous genes in deep subseafloor sedimentary metagenomes.</title>
        <authorList>
            <person name="Kawai M."/>
            <person name="Futagami T."/>
            <person name="Toyoda A."/>
            <person name="Takaki Y."/>
            <person name="Nishi S."/>
            <person name="Hori S."/>
            <person name="Arai W."/>
            <person name="Tsubouchi T."/>
            <person name="Morono Y."/>
            <person name="Uchiyama I."/>
            <person name="Ito T."/>
            <person name="Fujiyama A."/>
            <person name="Inagaki F."/>
            <person name="Takami H."/>
        </authorList>
    </citation>
    <scope>NUCLEOTIDE SEQUENCE</scope>
    <source>
        <strain evidence="2">Expedition CK06-06</strain>
    </source>
</reference>
<comment type="caution">
    <text evidence="2">The sequence shown here is derived from an EMBL/GenBank/DDBJ whole genome shotgun (WGS) entry which is preliminary data.</text>
</comment>
<dbReference type="InterPro" id="IPR027417">
    <property type="entry name" value="P-loop_NTPase"/>
</dbReference>
<evidence type="ECO:0000259" key="1">
    <source>
        <dbReference type="Pfam" id="PF13175"/>
    </source>
</evidence>
<dbReference type="InterPro" id="IPR041685">
    <property type="entry name" value="AAA_GajA/Old/RecF-like"/>
</dbReference>
<evidence type="ECO:0000313" key="2">
    <source>
        <dbReference type="EMBL" id="GAF92493.1"/>
    </source>
</evidence>
<feature type="domain" description="Endonuclease GajA/Old nuclease/RecF-like AAA" evidence="1">
    <location>
        <begin position="1"/>
        <end position="99"/>
    </location>
</feature>
<feature type="non-terminal residue" evidence="2">
    <location>
        <position position="114"/>
    </location>
</feature>
<sequence length="114" mass="13196">MRIKHIEVKNLFGVFDHSIPLNTDDRITIIYGPNGFGKTCTLSLINELFNPGYGDFFRIPFDEVTVEMENKSVLAVKKQETETGERLFFEYNQPGAKTETFQFRDISEKVKKEP</sequence>
<name>X0TG38_9ZZZZ</name>
<gene>
    <name evidence="2" type="ORF">S01H1_25817</name>
</gene>
<dbReference type="EMBL" id="BARS01015619">
    <property type="protein sequence ID" value="GAF92493.1"/>
    <property type="molecule type" value="Genomic_DNA"/>
</dbReference>
<protein>
    <recommendedName>
        <fullName evidence="1">Endonuclease GajA/Old nuclease/RecF-like AAA domain-containing protein</fullName>
    </recommendedName>
</protein>
<dbReference type="AlphaFoldDB" id="X0TG38"/>
<proteinExistence type="predicted"/>